<dbReference type="PROSITE" id="PS50110">
    <property type="entry name" value="RESPONSE_REGULATORY"/>
    <property type="match status" value="1"/>
</dbReference>
<dbReference type="InterPro" id="IPR001932">
    <property type="entry name" value="PPM-type_phosphatase-like_dom"/>
</dbReference>
<organism evidence="5 6">
    <name type="scientific">Roseobacter ponti</name>
    <dbReference type="NCBI Taxonomy" id="1891787"/>
    <lineage>
        <taxon>Bacteria</taxon>
        <taxon>Pseudomonadati</taxon>
        <taxon>Pseudomonadota</taxon>
        <taxon>Alphaproteobacteria</taxon>
        <taxon>Rhodobacterales</taxon>
        <taxon>Roseobacteraceae</taxon>
        <taxon>Roseobacter</taxon>
    </lineage>
</organism>
<dbReference type="PANTHER" id="PTHR43156">
    <property type="entry name" value="STAGE II SPORULATION PROTEIN E-RELATED"/>
    <property type="match status" value="1"/>
</dbReference>
<dbReference type="CDD" id="cd17574">
    <property type="entry name" value="REC_OmpR"/>
    <property type="match status" value="1"/>
</dbReference>
<dbReference type="SUPFAM" id="SSF52172">
    <property type="entry name" value="CheY-like"/>
    <property type="match status" value="1"/>
</dbReference>
<dbReference type="InterPro" id="IPR036457">
    <property type="entry name" value="PPM-type-like_dom_sf"/>
</dbReference>
<reference evidence="5 6" key="1">
    <citation type="submission" date="2020-02" db="EMBL/GenBank/DDBJ databases">
        <title>Genome sequence of Roseobacter ponti.</title>
        <authorList>
            <person name="Hollensteiner J."/>
            <person name="Schneider D."/>
            <person name="Poehlein A."/>
            <person name="Daniel R."/>
        </authorList>
    </citation>
    <scope>NUCLEOTIDE SEQUENCE [LARGE SCALE GENOMIC DNA]</scope>
    <source>
        <strain evidence="5 6">DSM 106830</strain>
    </source>
</reference>
<feature type="modified residue" description="4-aspartylphosphate" evidence="2">
    <location>
        <position position="71"/>
    </location>
</feature>
<dbReference type="GO" id="GO:0000160">
    <property type="term" value="P:phosphorelay signal transduction system"/>
    <property type="evidence" value="ECO:0007669"/>
    <property type="project" value="InterPro"/>
</dbReference>
<evidence type="ECO:0000313" key="6">
    <source>
        <dbReference type="Proteomes" id="UP000503308"/>
    </source>
</evidence>
<gene>
    <name evidence="5" type="ORF">G3256_00480</name>
</gene>
<evidence type="ECO:0000259" key="4">
    <source>
        <dbReference type="PROSITE" id="PS50110"/>
    </source>
</evidence>
<dbReference type="SUPFAM" id="SSF81606">
    <property type="entry name" value="PP2C-like"/>
    <property type="match status" value="1"/>
</dbReference>
<evidence type="ECO:0000256" key="2">
    <source>
        <dbReference type="PROSITE-ProRule" id="PRU00169"/>
    </source>
</evidence>
<dbReference type="InterPro" id="IPR001789">
    <property type="entry name" value="Sig_transdc_resp-reg_receiver"/>
</dbReference>
<dbReference type="Gene3D" id="3.60.40.10">
    <property type="entry name" value="PPM-type phosphatase domain"/>
    <property type="match status" value="1"/>
</dbReference>
<keyword evidence="1" id="KW-0378">Hydrolase</keyword>
<keyword evidence="2" id="KW-0597">Phosphoprotein</keyword>
<evidence type="ECO:0000313" key="5">
    <source>
        <dbReference type="EMBL" id="QJF49746.1"/>
    </source>
</evidence>
<feature type="domain" description="Response regulatory" evidence="4">
    <location>
        <begin position="22"/>
        <end position="138"/>
    </location>
</feature>
<dbReference type="SMART" id="SM00331">
    <property type="entry name" value="PP2C_SIG"/>
    <property type="match status" value="1"/>
</dbReference>
<proteinExistence type="predicted"/>
<feature type="coiled-coil region" evidence="3">
    <location>
        <begin position="144"/>
        <end position="178"/>
    </location>
</feature>
<dbReference type="Gene3D" id="3.40.50.2300">
    <property type="match status" value="1"/>
</dbReference>
<dbReference type="Pfam" id="PF00072">
    <property type="entry name" value="Response_reg"/>
    <property type="match status" value="1"/>
</dbReference>
<keyword evidence="3" id="KW-0175">Coiled coil</keyword>
<dbReference type="RefSeq" id="WP_169638970.1">
    <property type="nucleotide sequence ID" value="NZ_CP048788.1"/>
</dbReference>
<dbReference type="KEGG" id="rpon:G3256_00480"/>
<keyword evidence="6" id="KW-1185">Reference proteome</keyword>
<dbReference type="Proteomes" id="UP000503308">
    <property type="component" value="Chromosome"/>
</dbReference>
<name>A0A858SS51_9RHOB</name>
<dbReference type="AlphaFoldDB" id="A0A858SS51"/>
<dbReference type="InterPro" id="IPR052016">
    <property type="entry name" value="Bact_Sigma-Reg"/>
</dbReference>
<dbReference type="InterPro" id="IPR011006">
    <property type="entry name" value="CheY-like_superfamily"/>
</dbReference>
<evidence type="ECO:0000256" key="3">
    <source>
        <dbReference type="SAM" id="Coils"/>
    </source>
</evidence>
<dbReference type="EMBL" id="CP048788">
    <property type="protein sequence ID" value="QJF49746.1"/>
    <property type="molecule type" value="Genomic_DNA"/>
</dbReference>
<dbReference type="SMART" id="SM00448">
    <property type="entry name" value="REC"/>
    <property type="match status" value="1"/>
</dbReference>
<protein>
    <submittedName>
        <fullName evidence="5">Fused response regulator/phosphatase</fullName>
    </submittedName>
</protein>
<dbReference type="Pfam" id="PF07228">
    <property type="entry name" value="SpoIIE"/>
    <property type="match status" value="1"/>
</dbReference>
<dbReference type="GO" id="GO:0016791">
    <property type="term" value="F:phosphatase activity"/>
    <property type="evidence" value="ECO:0007669"/>
    <property type="project" value="TreeGrafter"/>
</dbReference>
<accession>A0A858SS51</accession>
<dbReference type="PANTHER" id="PTHR43156:SF2">
    <property type="entry name" value="STAGE II SPORULATION PROTEIN E"/>
    <property type="match status" value="1"/>
</dbReference>
<sequence length="429" mass="46833">MSLTTTRNNKDYTPAGTADARLVLVVDDSKLQRRILSSSLTRWGYEVMEAESGMRALELCRERPPELVLSDWVMPGMTGIEFCQKFREMTDENYGYFILLTSKSDKNEVAQGLDAGADDFLTKPVDGNELRARMTAGERILEMQRELTAKNQVITETLDELQRVYDSLDRDLIEAKKLQQSLVKERQKSFPGAELSLLLRSSGHVGGDLVGYYPAAPGHLGLFAIDVSGHGISSALMTARLAGYLSASAPDQNVALQKQSDGSYISRAPAEAIEKLNELVLDEMETEHYFTLLLADIDLATGHVVLGQAGHPHPVIQRADGTIWQDGTGGFPVGLMSGVTFSQFELALDPGDRLLILSDGVTECPGRGDEMLGESGLTRMLQGMPEVRGPDLFRVLIEELTVFAGNSEFPDDVSGILIEFSGPDGKNTG</sequence>
<evidence type="ECO:0000256" key="1">
    <source>
        <dbReference type="ARBA" id="ARBA00022801"/>
    </source>
</evidence>